<name>A0ABN7VZM6_GIGMA</name>
<dbReference type="Proteomes" id="UP000789901">
    <property type="component" value="Unassembled WGS sequence"/>
</dbReference>
<comment type="caution">
    <text evidence="1">The sequence shown here is derived from an EMBL/GenBank/DDBJ whole genome shotgun (WGS) entry which is preliminary data.</text>
</comment>
<reference evidence="1 2" key="1">
    <citation type="submission" date="2021-06" db="EMBL/GenBank/DDBJ databases">
        <authorList>
            <person name="Kallberg Y."/>
            <person name="Tangrot J."/>
            <person name="Rosling A."/>
        </authorList>
    </citation>
    <scope>NUCLEOTIDE SEQUENCE [LARGE SCALE GENOMIC DNA]</scope>
    <source>
        <strain evidence="1 2">120-4 pot B 10/14</strain>
    </source>
</reference>
<sequence>MFGVNLYKSGRTTHVTCGEVLEIEVVAIRQDPNNITEIKREMIRTNIKTSYVGGEVGRVCDILPLPVNLSF</sequence>
<evidence type="ECO:0000313" key="1">
    <source>
        <dbReference type="EMBL" id="CAG8807810.1"/>
    </source>
</evidence>
<gene>
    <name evidence="1" type="ORF">GMARGA_LOCUS24580</name>
</gene>
<keyword evidence="2" id="KW-1185">Reference proteome</keyword>
<organism evidence="1 2">
    <name type="scientific">Gigaspora margarita</name>
    <dbReference type="NCBI Taxonomy" id="4874"/>
    <lineage>
        <taxon>Eukaryota</taxon>
        <taxon>Fungi</taxon>
        <taxon>Fungi incertae sedis</taxon>
        <taxon>Mucoromycota</taxon>
        <taxon>Glomeromycotina</taxon>
        <taxon>Glomeromycetes</taxon>
        <taxon>Diversisporales</taxon>
        <taxon>Gigasporaceae</taxon>
        <taxon>Gigaspora</taxon>
    </lineage>
</organism>
<evidence type="ECO:0000313" key="2">
    <source>
        <dbReference type="Proteomes" id="UP000789901"/>
    </source>
</evidence>
<protein>
    <submittedName>
        <fullName evidence="1">8328_t:CDS:1</fullName>
    </submittedName>
</protein>
<dbReference type="EMBL" id="CAJVQB010026080">
    <property type="protein sequence ID" value="CAG8807810.1"/>
    <property type="molecule type" value="Genomic_DNA"/>
</dbReference>
<proteinExistence type="predicted"/>
<accession>A0ABN7VZM6</accession>